<gene>
    <name evidence="2" type="ORF">B277_16214</name>
</gene>
<evidence type="ECO:0000256" key="1">
    <source>
        <dbReference type="SAM" id="MobiDB-lite"/>
    </source>
</evidence>
<sequence length="73" mass="7851">SRCALRRLGSQTIIIGPERETPFARRAAAEGAVAWIEPTVGLAEVAETIRDVCGGHVPPPRAGRPRRGPRSRP</sequence>
<proteinExistence type="predicted"/>
<dbReference type="Proteomes" id="UP000004474">
    <property type="component" value="Unassembled WGS sequence"/>
</dbReference>
<protein>
    <submittedName>
        <fullName evidence="2">Uncharacterized protein</fullName>
    </submittedName>
</protein>
<dbReference type="EMBL" id="ALWX01000106">
    <property type="protein sequence ID" value="EKA59820.1"/>
    <property type="molecule type" value="Genomic_DNA"/>
</dbReference>
<comment type="caution">
    <text evidence="2">The sequence shown here is derived from an EMBL/GenBank/DDBJ whole genome shotgun (WGS) entry which is preliminary data.</text>
</comment>
<dbReference type="AlphaFoldDB" id="K1DTL9"/>
<reference evidence="2 3" key="1">
    <citation type="journal article" date="2012" name="J. Bacteriol.">
        <title>Genome Sequence of Janibacter hoylei MTCC8307, Isolated from the Stratospheric Air.</title>
        <authorList>
            <person name="Pawar S.P."/>
            <person name="Dhotre D.P."/>
            <person name="Shetty S.A."/>
            <person name="Chowdhury S.P."/>
            <person name="Chaudhari B.L."/>
            <person name="Shouche Y.S."/>
        </authorList>
    </citation>
    <scope>NUCLEOTIDE SEQUENCE [LARGE SCALE GENOMIC DNA]</scope>
    <source>
        <strain evidence="2 3">PVAS-1</strain>
    </source>
</reference>
<feature type="compositionally biased region" description="Basic residues" evidence="1">
    <location>
        <begin position="63"/>
        <end position="73"/>
    </location>
</feature>
<accession>K1DTL9</accession>
<name>K1DTL9_9MICO</name>
<dbReference type="RefSeq" id="WP_007930023.1">
    <property type="nucleotide sequence ID" value="NZ_ALWX01000106.1"/>
</dbReference>
<feature type="non-terminal residue" evidence="2">
    <location>
        <position position="1"/>
    </location>
</feature>
<organism evidence="2 3">
    <name type="scientific">Janibacter hoylei PVAS-1</name>
    <dbReference type="NCBI Taxonomy" id="1210046"/>
    <lineage>
        <taxon>Bacteria</taxon>
        <taxon>Bacillati</taxon>
        <taxon>Actinomycetota</taxon>
        <taxon>Actinomycetes</taxon>
        <taxon>Micrococcales</taxon>
        <taxon>Intrasporangiaceae</taxon>
        <taxon>Janibacter</taxon>
    </lineage>
</organism>
<evidence type="ECO:0000313" key="3">
    <source>
        <dbReference type="Proteomes" id="UP000004474"/>
    </source>
</evidence>
<feature type="region of interest" description="Disordered" evidence="1">
    <location>
        <begin position="53"/>
        <end position="73"/>
    </location>
</feature>
<evidence type="ECO:0000313" key="2">
    <source>
        <dbReference type="EMBL" id="EKA59820.1"/>
    </source>
</evidence>